<evidence type="ECO:0000313" key="3">
    <source>
        <dbReference type="EMBL" id="WZH42997.1"/>
    </source>
</evidence>
<feature type="region of interest" description="Disordered" evidence="1">
    <location>
        <begin position="80"/>
        <end position="101"/>
    </location>
</feature>
<feature type="domain" description="Clr5" evidence="2">
    <location>
        <begin position="21"/>
        <end position="59"/>
    </location>
</feature>
<protein>
    <recommendedName>
        <fullName evidence="2">Clr5 domain-containing protein</fullName>
    </recommendedName>
</protein>
<dbReference type="InterPro" id="IPR025676">
    <property type="entry name" value="Clr5_dom"/>
</dbReference>
<dbReference type="EMBL" id="CP151261">
    <property type="protein sequence ID" value="WZH42997.1"/>
    <property type="molecule type" value="Genomic_DNA"/>
</dbReference>
<proteinExistence type="predicted"/>
<evidence type="ECO:0000256" key="1">
    <source>
        <dbReference type="SAM" id="MobiDB-lite"/>
    </source>
</evidence>
<sequence length="653" mass="74094">MAQRMLSFIHSRAPRAIGVSDEAIDEHRELIRDLYLTRNYTRNQVIAYLKTELDFDLSADATTNTPSNVLCCTTDEEHPATALDPSSLPCPPEKQPKPRSDLDDIVAQSPWLDLDIGGDGDITMSSPAEEKSIEPSLFHQLMSVAQPSAEYLACCYLYTEAFNYYSTIFIFCDDKMCEAKKRRASLLDLARVAKTGRSCELVRLMLETEIEMSNDPLAEEGHTQSSSEETDMCRMQSFLFHRHLAQIYARQNDGAISMQKHLDNARNFTKTFETDGTASIDLWALLFLVRDKADTGIPEDLLGSLQWDFESYALNIENCLRYCWRKLNPTELIDEACKGYYTDQQAKTELTEMSYLALETSAGYLWKRTSILFTFLWKETQLAHGTLPWVSGHPTISPAHILLIVSRIIVKRLCLISKHKDDLPNRKKYQVKIRPKNPQLYCDALLGFFHDILFAPDEAKREFATHFVEHHTWSPPSDPRRTLVSHTQSYQIEALEYVWAAKRVHFKVDQFSALMEVLITSSKATSEDRRASTNNDLSSLLRGQVQRAFVSQRPADSYIHVGCHPPASHSSRNSSYFKAALTSHGIYLGVLRGNPTISRPLASHSSCSSQWSASSSLQRFKAAALSWQHQPEAMLTLPEDSDVRMDDEIDQHA</sequence>
<gene>
    <name evidence="3" type="ORF">QYS62_003998</name>
</gene>
<organism evidence="3 4">
    <name type="scientific">Fusarium acuminatum</name>
    <dbReference type="NCBI Taxonomy" id="5515"/>
    <lineage>
        <taxon>Eukaryota</taxon>
        <taxon>Fungi</taxon>
        <taxon>Dikarya</taxon>
        <taxon>Ascomycota</taxon>
        <taxon>Pezizomycotina</taxon>
        <taxon>Sordariomycetes</taxon>
        <taxon>Hypocreomycetidae</taxon>
        <taxon>Hypocreales</taxon>
        <taxon>Nectriaceae</taxon>
        <taxon>Fusarium</taxon>
        <taxon>Fusarium tricinctum species complex</taxon>
    </lineage>
</organism>
<reference evidence="3 4" key="1">
    <citation type="submission" date="2024-04" db="EMBL/GenBank/DDBJ databases">
        <title>Complete genome sequence of Fusarium acuminatum.</title>
        <authorList>
            <person name="Lan B."/>
        </authorList>
    </citation>
    <scope>NUCLEOTIDE SEQUENCE [LARGE SCALE GENOMIC DNA]</scope>
    <source>
        <strain evidence="3">1A</strain>
    </source>
</reference>
<evidence type="ECO:0000259" key="2">
    <source>
        <dbReference type="Pfam" id="PF14420"/>
    </source>
</evidence>
<dbReference type="Pfam" id="PF14420">
    <property type="entry name" value="Clr5"/>
    <property type="match status" value="1"/>
</dbReference>
<keyword evidence="4" id="KW-1185">Reference proteome</keyword>
<evidence type="ECO:0000313" key="4">
    <source>
        <dbReference type="Proteomes" id="UP001489902"/>
    </source>
</evidence>
<name>A0ABZ2WST1_9HYPO</name>
<dbReference type="Proteomes" id="UP001489902">
    <property type="component" value="Chromosome 2"/>
</dbReference>
<accession>A0ABZ2WST1</accession>